<comment type="cofactor">
    <cofactor evidence="1 7">
        <name>Zn(2+)</name>
        <dbReference type="ChEBI" id="CHEBI:29105"/>
    </cofactor>
</comment>
<dbReference type="InterPro" id="IPR013154">
    <property type="entry name" value="ADH-like_N"/>
</dbReference>
<dbReference type="InterPro" id="IPR013149">
    <property type="entry name" value="ADH-like_C"/>
</dbReference>
<keyword evidence="5" id="KW-0560">Oxidoreductase</keyword>
<dbReference type="GO" id="GO:0004022">
    <property type="term" value="F:alcohol dehydrogenase (NAD+) activity"/>
    <property type="evidence" value="ECO:0007669"/>
    <property type="project" value="TreeGrafter"/>
</dbReference>
<dbReference type="InterPro" id="IPR020843">
    <property type="entry name" value="ER"/>
</dbReference>
<dbReference type="PANTHER" id="PTHR42940:SF2">
    <property type="entry name" value="DEHYDROGENASE FAMILY OXIDOREDUCTASE, PUTATIVE (JCVI)-RELATED"/>
    <property type="match status" value="1"/>
</dbReference>
<reference evidence="9" key="1">
    <citation type="submission" date="2020-01" db="EMBL/GenBank/DDBJ databases">
        <authorList>
            <consortium name="DOE Joint Genome Institute"/>
            <person name="Haridas S."/>
            <person name="Albert R."/>
            <person name="Binder M."/>
            <person name="Bloem J."/>
            <person name="Labutti K."/>
            <person name="Salamov A."/>
            <person name="Andreopoulos B."/>
            <person name="Baker S.E."/>
            <person name="Barry K."/>
            <person name="Bills G."/>
            <person name="Bluhm B.H."/>
            <person name="Cannon C."/>
            <person name="Castanera R."/>
            <person name="Culley D.E."/>
            <person name="Daum C."/>
            <person name="Ezra D."/>
            <person name="Gonzalez J.B."/>
            <person name="Henrissat B."/>
            <person name="Kuo A."/>
            <person name="Liang C."/>
            <person name="Lipzen A."/>
            <person name="Lutzoni F."/>
            <person name="Magnuson J."/>
            <person name="Mondo S."/>
            <person name="Nolan M."/>
            <person name="Ohm R."/>
            <person name="Pangilinan J."/>
            <person name="Park H.-J."/>
            <person name="Ramirez L."/>
            <person name="Alfaro M."/>
            <person name="Sun H."/>
            <person name="Tritt A."/>
            <person name="Yoshinaga Y."/>
            <person name="Zwiers L.-H."/>
            <person name="Turgeon B.G."/>
            <person name="Goodwin S.B."/>
            <person name="Spatafora J.W."/>
            <person name="Crous P.W."/>
            <person name="Grigoriev I.V."/>
        </authorList>
    </citation>
    <scope>NUCLEOTIDE SEQUENCE</scope>
    <source>
        <strain evidence="9">IPT5</strain>
    </source>
</reference>
<dbReference type="EMBL" id="MU006347">
    <property type="protein sequence ID" value="KAF2845419.1"/>
    <property type="molecule type" value="Genomic_DNA"/>
</dbReference>
<organism evidence="9 10">
    <name type="scientific">Plenodomus tracheiphilus IPT5</name>
    <dbReference type="NCBI Taxonomy" id="1408161"/>
    <lineage>
        <taxon>Eukaryota</taxon>
        <taxon>Fungi</taxon>
        <taxon>Dikarya</taxon>
        <taxon>Ascomycota</taxon>
        <taxon>Pezizomycotina</taxon>
        <taxon>Dothideomycetes</taxon>
        <taxon>Pleosporomycetidae</taxon>
        <taxon>Pleosporales</taxon>
        <taxon>Pleosporineae</taxon>
        <taxon>Leptosphaeriaceae</taxon>
        <taxon>Plenodomus</taxon>
    </lineage>
</organism>
<dbReference type="GO" id="GO:0005737">
    <property type="term" value="C:cytoplasm"/>
    <property type="evidence" value="ECO:0007669"/>
    <property type="project" value="TreeGrafter"/>
</dbReference>
<keyword evidence="10" id="KW-1185">Reference proteome</keyword>
<evidence type="ECO:0000256" key="3">
    <source>
        <dbReference type="ARBA" id="ARBA00022723"/>
    </source>
</evidence>
<dbReference type="PROSITE" id="PS01162">
    <property type="entry name" value="QOR_ZETA_CRYSTAL"/>
    <property type="match status" value="1"/>
</dbReference>
<dbReference type="InterPro" id="IPR011032">
    <property type="entry name" value="GroES-like_sf"/>
</dbReference>
<sequence>METAVVVRSASGFGFSVIQQQVPEIGPSEILVRLSASGVCGTDLALASGEIGPTCDILGHEGVGHVVKIGTGVGPGEISLGDRVGIAWLRDICGKCSYCLHPGGETRCAEQLNSGRKIDGTFAEYAVVPARYIIRIPDSIAVSDVRIAPILCAGVTAYKALKICGATSGQWVLVSGAGGGVGALAIQYAKAMGFRIIAIDAGEPKRQSCLDLGAEVYLDVLAVDDLAREVNALTKTQGVSAALAIAGSGKAYQAAFELLGPYGTLVCVGIPPPHERVSFHPLQFIDKGIRIIGTAVGTRSDILEALGFVERGSVNPSTISIALRDLPEVAKNFGNAVGKYVIEFGEGKKPAVASIL</sequence>
<dbReference type="SUPFAM" id="SSF51735">
    <property type="entry name" value="NAD(P)-binding Rossmann-fold domains"/>
    <property type="match status" value="1"/>
</dbReference>
<dbReference type="Gene3D" id="3.40.50.720">
    <property type="entry name" value="NAD(P)-binding Rossmann-like Domain"/>
    <property type="match status" value="1"/>
</dbReference>
<dbReference type="FunFam" id="3.40.50.720:FF:000039">
    <property type="entry name" value="Alcohol dehydrogenase AdhP"/>
    <property type="match status" value="1"/>
</dbReference>
<evidence type="ECO:0000256" key="1">
    <source>
        <dbReference type="ARBA" id="ARBA00001947"/>
    </source>
</evidence>
<dbReference type="CDD" id="cd08297">
    <property type="entry name" value="CAD3"/>
    <property type="match status" value="1"/>
</dbReference>
<dbReference type="PANTHER" id="PTHR42940">
    <property type="entry name" value="ALCOHOL DEHYDROGENASE 1-RELATED"/>
    <property type="match status" value="1"/>
</dbReference>
<dbReference type="Gene3D" id="3.90.180.10">
    <property type="entry name" value="Medium-chain alcohol dehydrogenases, catalytic domain"/>
    <property type="match status" value="1"/>
</dbReference>
<dbReference type="Proteomes" id="UP000799423">
    <property type="component" value="Unassembled WGS sequence"/>
</dbReference>
<dbReference type="AlphaFoldDB" id="A0A6A7AT46"/>
<evidence type="ECO:0000256" key="6">
    <source>
        <dbReference type="ARBA" id="ARBA00023027"/>
    </source>
</evidence>
<proteinExistence type="inferred from homology"/>
<evidence type="ECO:0000256" key="5">
    <source>
        <dbReference type="ARBA" id="ARBA00023002"/>
    </source>
</evidence>
<protein>
    <submittedName>
        <fullName evidence="9">Alcohol dehydrogenase</fullName>
    </submittedName>
</protein>
<dbReference type="Pfam" id="PF00107">
    <property type="entry name" value="ADH_zinc_N"/>
    <property type="match status" value="1"/>
</dbReference>
<evidence type="ECO:0000313" key="10">
    <source>
        <dbReference type="Proteomes" id="UP000799423"/>
    </source>
</evidence>
<dbReference type="OrthoDB" id="1879366at2759"/>
<dbReference type="SMART" id="SM00829">
    <property type="entry name" value="PKS_ER"/>
    <property type="match status" value="1"/>
</dbReference>
<evidence type="ECO:0000313" key="9">
    <source>
        <dbReference type="EMBL" id="KAF2845419.1"/>
    </source>
</evidence>
<keyword evidence="6" id="KW-0520">NAD</keyword>
<dbReference type="PROSITE" id="PS00059">
    <property type="entry name" value="ADH_ZINC"/>
    <property type="match status" value="1"/>
</dbReference>
<evidence type="ECO:0000259" key="8">
    <source>
        <dbReference type="SMART" id="SM00829"/>
    </source>
</evidence>
<dbReference type="SUPFAM" id="SSF50129">
    <property type="entry name" value="GroES-like"/>
    <property type="match status" value="1"/>
</dbReference>
<dbReference type="GO" id="GO:0008270">
    <property type="term" value="F:zinc ion binding"/>
    <property type="evidence" value="ECO:0007669"/>
    <property type="project" value="InterPro"/>
</dbReference>
<keyword evidence="3 7" id="KW-0479">Metal-binding</keyword>
<dbReference type="InterPro" id="IPR002328">
    <property type="entry name" value="ADH_Zn_CS"/>
</dbReference>
<evidence type="ECO:0000256" key="7">
    <source>
        <dbReference type="RuleBase" id="RU361277"/>
    </source>
</evidence>
<evidence type="ECO:0000256" key="4">
    <source>
        <dbReference type="ARBA" id="ARBA00022833"/>
    </source>
</evidence>
<feature type="domain" description="Enoyl reductase (ER)" evidence="8">
    <location>
        <begin position="8"/>
        <end position="342"/>
    </location>
</feature>
<gene>
    <name evidence="9" type="ORF">T440DRAFT_472649</name>
</gene>
<dbReference type="InterPro" id="IPR002364">
    <property type="entry name" value="Quin_OxRdtase/zeta-crystal_CS"/>
</dbReference>
<dbReference type="Pfam" id="PF08240">
    <property type="entry name" value="ADH_N"/>
    <property type="match status" value="1"/>
</dbReference>
<dbReference type="InterPro" id="IPR036291">
    <property type="entry name" value="NAD(P)-bd_dom_sf"/>
</dbReference>
<keyword evidence="4 7" id="KW-0862">Zinc</keyword>
<evidence type="ECO:0000256" key="2">
    <source>
        <dbReference type="ARBA" id="ARBA00008072"/>
    </source>
</evidence>
<accession>A0A6A7AT46</accession>
<name>A0A6A7AT46_9PLEO</name>
<comment type="similarity">
    <text evidence="2 7">Belongs to the zinc-containing alcohol dehydrogenase family.</text>
</comment>